<sequence>MAYKSLQSLMSTCDIPPLSISPLYQTMEARCLTYSLPEQLTFLLLTELSTNQRQMRKKFVVRAATIASNLSATDTLLVRAKCCSPTHVFEDILIVFVCLSVFVS</sequence>
<evidence type="ECO:0000313" key="2">
    <source>
        <dbReference type="Proteomes" id="UP000252519"/>
    </source>
</evidence>
<protein>
    <submittedName>
        <fullName evidence="1">Uncharacterized protein</fullName>
    </submittedName>
</protein>
<accession>A0A368G8F4</accession>
<dbReference type="EMBL" id="JOJR01000273">
    <property type="protein sequence ID" value="RCN40676.1"/>
    <property type="molecule type" value="Genomic_DNA"/>
</dbReference>
<name>A0A368G8F4_ANCCA</name>
<reference evidence="1 2" key="1">
    <citation type="submission" date="2014-10" db="EMBL/GenBank/DDBJ databases">
        <title>Draft genome of the hookworm Ancylostoma caninum.</title>
        <authorList>
            <person name="Mitreva M."/>
        </authorList>
    </citation>
    <scope>NUCLEOTIDE SEQUENCE [LARGE SCALE GENOMIC DNA]</scope>
    <source>
        <strain evidence="1 2">Baltimore</strain>
    </source>
</reference>
<keyword evidence="2" id="KW-1185">Reference proteome</keyword>
<dbReference type="Proteomes" id="UP000252519">
    <property type="component" value="Unassembled WGS sequence"/>
</dbReference>
<dbReference type="AlphaFoldDB" id="A0A368G8F4"/>
<gene>
    <name evidence="1" type="ORF">ANCCAN_13379</name>
</gene>
<evidence type="ECO:0000313" key="1">
    <source>
        <dbReference type="EMBL" id="RCN40676.1"/>
    </source>
</evidence>
<organism evidence="1 2">
    <name type="scientific">Ancylostoma caninum</name>
    <name type="common">Dog hookworm</name>
    <dbReference type="NCBI Taxonomy" id="29170"/>
    <lineage>
        <taxon>Eukaryota</taxon>
        <taxon>Metazoa</taxon>
        <taxon>Ecdysozoa</taxon>
        <taxon>Nematoda</taxon>
        <taxon>Chromadorea</taxon>
        <taxon>Rhabditida</taxon>
        <taxon>Rhabditina</taxon>
        <taxon>Rhabditomorpha</taxon>
        <taxon>Strongyloidea</taxon>
        <taxon>Ancylostomatidae</taxon>
        <taxon>Ancylostomatinae</taxon>
        <taxon>Ancylostoma</taxon>
    </lineage>
</organism>
<proteinExistence type="predicted"/>
<comment type="caution">
    <text evidence="1">The sequence shown here is derived from an EMBL/GenBank/DDBJ whole genome shotgun (WGS) entry which is preliminary data.</text>
</comment>